<name>A0A845HM75_9BURK</name>
<organism evidence="2 3">
    <name type="scientific">Duganella vulcania</name>
    <dbReference type="NCBI Taxonomy" id="2692166"/>
    <lineage>
        <taxon>Bacteria</taxon>
        <taxon>Pseudomonadati</taxon>
        <taxon>Pseudomonadota</taxon>
        <taxon>Betaproteobacteria</taxon>
        <taxon>Burkholderiales</taxon>
        <taxon>Oxalobacteraceae</taxon>
        <taxon>Telluria group</taxon>
        <taxon>Duganella</taxon>
    </lineage>
</organism>
<keyword evidence="1" id="KW-0812">Transmembrane</keyword>
<feature type="transmembrane region" description="Helical" evidence="1">
    <location>
        <begin position="132"/>
        <end position="154"/>
    </location>
</feature>
<accession>A0A845HM75</accession>
<gene>
    <name evidence="2" type="ORF">GTP81_24235</name>
</gene>
<keyword evidence="1" id="KW-1133">Transmembrane helix</keyword>
<keyword evidence="3" id="KW-1185">Reference proteome</keyword>
<dbReference type="RefSeq" id="WP_161092243.1">
    <property type="nucleotide sequence ID" value="NZ_WWCV01000056.1"/>
</dbReference>
<reference evidence="2 3" key="1">
    <citation type="submission" date="2019-12" db="EMBL/GenBank/DDBJ databases">
        <title>Novel species isolated from a subtropical stream in China.</title>
        <authorList>
            <person name="Lu H."/>
        </authorList>
    </citation>
    <scope>NUCLEOTIDE SEQUENCE [LARGE SCALE GENOMIC DNA]</scope>
    <source>
        <strain evidence="2 3">FT107W</strain>
    </source>
</reference>
<evidence type="ECO:0000313" key="3">
    <source>
        <dbReference type="Proteomes" id="UP000484875"/>
    </source>
</evidence>
<dbReference type="AlphaFoldDB" id="A0A845HM75"/>
<sequence length="183" mass="20265">MLNIYAELVKGDYDVPGALAYAVYKRSKAEWRANFPSTHCGDEPTLADEAEFIAICMLPENLANLKQRGEKLARDFAAKSVEEKMEAIEAVVMQSEVIRGIFMLDERIKLGFASVEKKLNEKKTLRAWGRDIVTAFIAGLGVILAVGLLFNGYVRFAAINATAEKAVGIDLENQQRKAGPLRK</sequence>
<keyword evidence="1" id="KW-0472">Membrane</keyword>
<dbReference type="Proteomes" id="UP000484875">
    <property type="component" value="Unassembled WGS sequence"/>
</dbReference>
<protein>
    <submittedName>
        <fullName evidence="2">Uncharacterized protein</fullName>
    </submittedName>
</protein>
<comment type="caution">
    <text evidence="2">The sequence shown here is derived from an EMBL/GenBank/DDBJ whole genome shotgun (WGS) entry which is preliminary data.</text>
</comment>
<evidence type="ECO:0000256" key="1">
    <source>
        <dbReference type="SAM" id="Phobius"/>
    </source>
</evidence>
<dbReference type="EMBL" id="WWCV01000056">
    <property type="protein sequence ID" value="MYN19858.1"/>
    <property type="molecule type" value="Genomic_DNA"/>
</dbReference>
<proteinExistence type="predicted"/>
<evidence type="ECO:0000313" key="2">
    <source>
        <dbReference type="EMBL" id="MYN19858.1"/>
    </source>
</evidence>